<dbReference type="SUPFAM" id="SSF55729">
    <property type="entry name" value="Acyl-CoA N-acyltransferases (Nat)"/>
    <property type="match status" value="1"/>
</dbReference>
<evidence type="ECO:0000313" key="3">
    <source>
        <dbReference type="Proteomes" id="UP000635565"/>
    </source>
</evidence>
<dbReference type="Proteomes" id="UP000635565">
    <property type="component" value="Unassembled WGS sequence"/>
</dbReference>
<gene>
    <name evidence="2" type="ORF">KSZ_27510</name>
</gene>
<evidence type="ECO:0000313" key="2">
    <source>
        <dbReference type="EMBL" id="GHO84745.1"/>
    </source>
</evidence>
<dbReference type="Gene3D" id="3.40.630.30">
    <property type="match status" value="1"/>
</dbReference>
<evidence type="ECO:0000259" key="1">
    <source>
        <dbReference type="PROSITE" id="PS51186"/>
    </source>
</evidence>
<dbReference type="EMBL" id="BNJJ01000007">
    <property type="protein sequence ID" value="GHO84745.1"/>
    <property type="molecule type" value="Genomic_DNA"/>
</dbReference>
<dbReference type="Pfam" id="PF13302">
    <property type="entry name" value="Acetyltransf_3"/>
    <property type="match status" value="1"/>
</dbReference>
<organism evidence="2 3">
    <name type="scientific">Dictyobacter formicarum</name>
    <dbReference type="NCBI Taxonomy" id="2778368"/>
    <lineage>
        <taxon>Bacteria</taxon>
        <taxon>Bacillati</taxon>
        <taxon>Chloroflexota</taxon>
        <taxon>Ktedonobacteria</taxon>
        <taxon>Ktedonobacterales</taxon>
        <taxon>Dictyobacteraceae</taxon>
        <taxon>Dictyobacter</taxon>
    </lineage>
</organism>
<protein>
    <submittedName>
        <fullName evidence="2">Alanine acetyltransferase</fullName>
    </submittedName>
</protein>
<comment type="caution">
    <text evidence="2">The sequence shown here is derived from an EMBL/GenBank/DDBJ whole genome shotgun (WGS) entry which is preliminary data.</text>
</comment>
<dbReference type="InterPro" id="IPR016181">
    <property type="entry name" value="Acyl_CoA_acyltransferase"/>
</dbReference>
<keyword evidence="3" id="KW-1185">Reference proteome</keyword>
<feature type="domain" description="N-acetyltransferase" evidence="1">
    <location>
        <begin position="1"/>
        <end position="144"/>
    </location>
</feature>
<dbReference type="PANTHER" id="PTHR43792">
    <property type="entry name" value="GNAT FAMILY, PUTATIVE (AFU_ORTHOLOGUE AFUA_3G00765)-RELATED-RELATED"/>
    <property type="match status" value="1"/>
</dbReference>
<name>A0ABQ3VFH0_9CHLR</name>
<proteinExistence type="predicted"/>
<dbReference type="InterPro" id="IPR000182">
    <property type="entry name" value="GNAT_dom"/>
</dbReference>
<reference evidence="2 3" key="1">
    <citation type="journal article" date="2021" name="Int. J. Syst. Evol. Microbiol.">
        <title>Reticulibacter mediterranei gen. nov., sp. nov., within the new family Reticulibacteraceae fam. nov., and Ktedonospora formicarum gen. nov., sp. nov., Ktedonobacter robiniae sp. nov., Dictyobacter formicarum sp. nov. and Dictyobacter arantiisoli sp. nov., belonging to the class Ktedonobacteria.</title>
        <authorList>
            <person name="Yabe S."/>
            <person name="Zheng Y."/>
            <person name="Wang C.M."/>
            <person name="Sakai Y."/>
            <person name="Abe K."/>
            <person name="Yokota A."/>
            <person name="Donadio S."/>
            <person name="Cavaletti L."/>
            <person name="Monciardini P."/>
        </authorList>
    </citation>
    <scope>NUCLEOTIDE SEQUENCE [LARGE SCALE GENOMIC DNA]</scope>
    <source>
        <strain evidence="2 3">SOSP1-9</strain>
    </source>
</reference>
<sequence length="144" mass="16042">MNDPAWLQFIGDFGVRTLEDARVYLLESTLAMYARMGFGLYLTELKESAVPIGVCGLIKRDFLEDVDIGFAFLPDFRKQGYAYEAAAAILAYGKETFGLKRIVAITSLDNQASGRLLEKLGLHFERVISFPPDGEDVKLFAAHL</sequence>
<dbReference type="InterPro" id="IPR051531">
    <property type="entry name" value="N-acetyltransferase"/>
</dbReference>
<accession>A0ABQ3VFH0</accession>
<dbReference type="PANTHER" id="PTHR43792:SF1">
    <property type="entry name" value="N-ACETYLTRANSFERASE DOMAIN-CONTAINING PROTEIN"/>
    <property type="match status" value="1"/>
</dbReference>
<dbReference type="PROSITE" id="PS51186">
    <property type="entry name" value="GNAT"/>
    <property type="match status" value="1"/>
</dbReference>